<accession>A0A1N7LY17</accession>
<keyword evidence="5" id="KW-1185">Reference proteome</keyword>
<protein>
    <submittedName>
        <fullName evidence="4">Two-component system, chemotaxis family, response regulator CheY</fullName>
    </submittedName>
</protein>
<sequence>MKVLIVDDASTVRMYHRNVLEAAGYVVDEAVNGLEALEKALENTFDLYIVDINMPKMDGYEFLMQLRSEDIDQAPAIMVSTEAAELDHTKAFTAGANLYMVKPIKPLQMMTYVRLLVGEESV</sequence>
<dbReference type="PANTHER" id="PTHR44591">
    <property type="entry name" value="STRESS RESPONSE REGULATOR PROTEIN 1"/>
    <property type="match status" value="1"/>
</dbReference>
<name>A0A1N7LY17_9GAMM</name>
<dbReference type="PROSITE" id="PS50110">
    <property type="entry name" value="RESPONSE_REGULATORY"/>
    <property type="match status" value="1"/>
</dbReference>
<organism evidence="4 5">
    <name type="scientific">Thalassolituus maritimus</name>
    <dbReference type="NCBI Taxonomy" id="484498"/>
    <lineage>
        <taxon>Bacteria</taxon>
        <taxon>Pseudomonadati</taxon>
        <taxon>Pseudomonadota</taxon>
        <taxon>Gammaproteobacteria</taxon>
        <taxon>Oceanospirillales</taxon>
        <taxon>Oceanospirillaceae</taxon>
        <taxon>Thalassolituus</taxon>
    </lineage>
</organism>
<dbReference type="InterPro" id="IPR050595">
    <property type="entry name" value="Bact_response_regulator"/>
</dbReference>
<keyword evidence="1 2" id="KW-0597">Phosphoprotein</keyword>
<dbReference type="SUPFAM" id="SSF52172">
    <property type="entry name" value="CheY-like"/>
    <property type="match status" value="1"/>
</dbReference>
<dbReference type="RefSeq" id="WP_217693580.1">
    <property type="nucleotide sequence ID" value="NZ_FTOH01000004.1"/>
</dbReference>
<reference evidence="5" key="1">
    <citation type="submission" date="2017-01" db="EMBL/GenBank/DDBJ databases">
        <authorList>
            <person name="Varghese N."/>
            <person name="Submissions S."/>
        </authorList>
    </citation>
    <scope>NUCLEOTIDE SEQUENCE [LARGE SCALE GENOMIC DNA]</scope>
    <source>
        <strain evidence="5">DSM 24913</strain>
    </source>
</reference>
<evidence type="ECO:0000256" key="2">
    <source>
        <dbReference type="PROSITE-ProRule" id="PRU00169"/>
    </source>
</evidence>
<dbReference type="EMBL" id="FTOH01000004">
    <property type="protein sequence ID" value="SIS78717.1"/>
    <property type="molecule type" value="Genomic_DNA"/>
</dbReference>
<dbReference type="AlphaFoldDB" id="A0A1N7LY17"/>
<dbReference type="PANTHER" id="PTHR44591:SF25">
    <property type="entry name" value="CHEMOTAXIS TWO-COMPONENT RESPONSE REGULATOR"/>
    <property type="match status" value="1"/>
</dbReference>
<evidence type="ECO:0000256" key="1">
    <source>
        <dbReference type="ARBA" id="ARBA00022553"/>
    </source>
</evidence>
<evidence type="ECO:0000259" key="3">
    <source>
        <dbReference type="PROSITE" id="PS50110"/>
    </source>
</evidence>
<dbReference type="InterPro" id="IPR001789">
    <property type="entry name" value="Sig_transdc_resp-reg_receiver"/>
</dbReference>
<feature type="domain" description="Response regulatory" evidence="3">
    <location>
        <begin position="2"/>
        <end position="117"/>
    </location>
</feature>
<dbReference type="InterPro" id="IPR011006">
    <property type="entry name" value="CheY-like_superfamily"/>
</dbReference>
<gene>
    <name evidence="4" type="ORF">SAMN05421686_104290</name>
</gene>
<evidence type="ECO:0000313" key="5">
    <source>
        <dbReference type="Proteomes" id="UP000185639"/>
    </source>
</evidence>
<evidence type="ECO:0000313" key="4">
    <source>
        <dbReference type="EMBL" id="SIS78717.1"/>
    </source>
</evidence>
<dbReference type="GO" id="GO:0000160">
    <property type="term" value="P:phosphorelay signal transduction system"/>
    <property type="evidence" value="ECO:0007669"/>
    <property type="project" value="InterPro"/>
</dbReference>
<feature type="modified residue" description="4-aspartylphosphate" evidence="2">
    <location>
        <position position="51"/>
    </location>
</feature>
<proteinExistence type="predicted"/>
<dbReference type="STRING" id="484498.SAMN05421686_104290"/>
<dbReference type="Pfam" id="PF00072">
    <property type="entry name" value="Response_reg"/>
    <property type="match status" value="1"/>
</dbReference>
<dbReference type="SMART" id="SM00448">
    <property type="entry name" value="REC"/>
    <property type="match status" value="1"/>
</dbReference>
<dbReference type="Proteomes" id="UP000185639">
    <property type="component" value="Unassembled WGS sequence"/>
</dbReference>
<dbReference type="Gene3D" id="3.40.50.2300">
    <property type="match status" value="1"/>
</dbReference>